<dbReference type="InterPro" id="IPR025966">
    <property type="entry name" value="OppC_N"/>
</dbReference>
<dbReference type="GO" id="GO:0071916">
    <property type="term" value="F:dipeptide transmembrane transporter activity"/>
    <property type="evidence" value="ECO:0007669"/>
    <property type="project" value="TreeGrafter"/>
</dbReference>
<feature type="region of interest" description="Disordered" evidence="9">
    <location>
        <begin position="1"/>
        <end position="21"/>
    </location>
</feature>
<feature type="transmembrane region" description="Helical" evidence="8">
    <location>
        <begin position="124"/>
        <end position="151"/>
    </location>
</feature>
<feature type="domain" description="ABC transmembrane type-1" evidence="10">
    <location>
        <begin position="122"/>
        <end position="311"/>
    </location>
</feature>
<accession>A0A1H7NSJ1</accession>
<protein>
    <submittedName>
        <fullName evidence="11">Peptide/nickel transport system permease protein</fullName>
    </submittedName>
</protein>
<evidence type="ECO:0000256" key="2">
    <source>
        <dbReference type="ARBA" id="ARBA00022448"/>
    </source>
</evidence>
<evidence type="ECO:0000256" key="4">
    <source>
        <dbReference type="ARBA" id="ARBA00022692"/>
    </source>
</evidence>
<proteinExistence type="inferred from homology"/>
<keyword evidence="6 8" id="KW-0472">Membrane</keyword>
<gene>
    <name evidence="11" type="ORF">SAMN05192542_10657</name>
</gene>
<dbReference type="Pfam" id="PF00528">
    <property type="entry name" value="BPD_transp_1"/>
    <property type="match status" value="1"/>
</dbReference>
<dbReference type="GO" id="GO:0005886">
    <property type="term" value="C:plasma membrane"/>
    <property type="evidence" value="ECO:0007669"/>
    <property type="project" value="UniProtKB-SubCell"/>
</dbReference>
<reference evidence="12" key="1">
    <citation type="submission" date="2016-10" db="EMBL/GenBank/DDBJ databases">
        <authorList>
            <person name="Varghese N."/>
            <person name="Submissions S."/>
        </authorList>
    </citation>
    <scope>NUCLEOTIDE SEQUENCE [LARGE SCALE GENOMIC DNA]</scope>
    <source>
        <strain evidence="12">LMG 26416</strain>
    </source>
</reference>
<evidence type="ECO:0000259" key="10">
    <source>
        <dbReference type="PROSITE" id="PS50928"/>
    </source>
</evidence>
<evidence type="ECO:0000256" key="8">
    <source>
        <dbReference type="RuleBase" id="RU363032"/>
    </source>
</evidence>
<feature type="transmembrane region" description="Helical" evidence="8">
    <location>
        <begin position="171"/>
        <end position="200"/>
    </location>
</feature>
<dbReference type="InterPro" id="IPR000515">
    <property type="entry name" value="MetI-like"/>
</dbReference>
<evidence type="ECO:0000256" key="5">
    <source>
        <dbReference type="ARBA" id="ARBA00022989"/>
    </source>
</evidence>
<sequence>MRRPAASTSPANDKDNGPVHATNAARRRRDWLLTDAPASRAQAVLGHAYRRWTRFASNPLSMFGLAILLLLIAAAAFGPWLAPHDPLQQVLPDRLLPPGRPSHWLGTDQLGRDILSRLVYGSRLTLSIAILVVVVVVPIGLLIGTIAGFFGGWADVVLMRITDVALAFPKIVLALAFAAALGPGVLNAVIAISITAWPAYARLARAETLRYVHADFIHAARLQGASRTRLLLRYIVPLCASSVIVRATLDMAGIILTVAGLGFLGLGAQPPSPEWGFMVASGRNVLLDAWWVATIPGIAILLVSLAFNLLGDGLRDVFDPRHGD</sequence>
<dbReference type="PANTHER" id="PTHR43386:SF1">
    <property type="entry name" value="D,D-DIPEPTIDE TRANSPORT SYSTEM PERMEASE PROTEIN DDPC-RELATED"/>
    <property type="match status" value="1"/>
</dbReference>
<dbReference type="InterPro" id="IPR053385">
    <property type="entry name" value="ABC_transport_permease"/>
</dbReference>
<evidence type="ECO:0000313" key="12">
    <source>
        <dbReference type="Proteomes" id="UP000199120"/>
    </source>
</evidence>
<keyword evidence="3" id="KW-1003">Cell membrane</keyword>
<evidence type="ECO:0000256" key="6">
    <source>
        <dbReference type="ARBA" id="ARBA00023136"/>
    </source>
</evidence>
<organism evidence="11 12">
    <name type="scientific">Paraburkholderia caballeronis</name>
    <dbReference type="NCBI Taxonomy" id="416943"/>
    <lineage>
        <taxon>Bacteria</taxon>
        <taxon>Pseudomonadati</taxon>
        <taxon>Pseudomonadota</taxon>
        <taxon>Betaproteobacteria</taxon>
        <taxon>Burkholderiales</taxon>
        <taxon>Burkholderiaceae</taxon>
        <taxon>Paraburkholderia</taxon>
    </lineage>
</organism>
<keyword evidence="12" id="KW-1185">Reference proteome</keyword>
<feature type="compositionally biased region" description="Polar residues" evidence="9">
    <location>
        <begin position="1"/>
        <end position="11"/>
    </location>
</feature>
<dbReference type="Gene3D" id="1.10.3720.10">
    <property type="entry name" value="MetI-like"/>
    <property type="match status" value="1"/>
</dbReference>
<dbReference type="InterPro" id="IPR035906">
    <property type="entry name" value="MetI-like_sf"/>
</dbReference>
<feature type="transmembrane region" description="Helical" evidence="8">
    <location>
        <begin position="251"/>
        <end position="269"/>
    </location>
</feature>
<keyword evidence="4 8" id="KW-0812">Transmembrane</keyword>
<dbReference type="EMBL" id="FOAJ01000006">
    <property type="protein sequence ID" value="SEL26341.1"/>
    <property type="molecule type" value="Genomic_DNA"/>
</dbReference>
<dbReference type="OrthoDB" id="9783218at2"/>
<keyword evidence="2 8" id="KW-0813">Transport</keyword>
<dbReference type="NCBIfam" id="NF045474">
    <property type="entry name" value="Opp2C"/>
    <property type="match status" value="1"/>
</dbReference>
<dbReference type="CDD" id="cd06261">
    <property type="entry name" value="TM_PBP2"/>
    <property type="match status" value="1"/>
</dbReference>
<evidence type="ECO:0000256" key="9">
    <source>
        <dbReference type="SAM" id="MobiDB-lite"/>
    </source>
</evidence>
<dbReference type="PROSITE" id="PS50928">
    <property type="entry name" value="ABC_TM1"/>
    <property type="match status" value="1"/>
</dbReference>
<comment type="similarity">
    <text evidence="7">Belongs to the binding-protein-dependent transport system permease family. OppBC subfamily.</text>
</comment>
<dbReference type="AlphaFoldDB" id="A0A1H7NSJ1"/>
<name>A0A1H7NSJ1_9BURK</name>
<evidence type="ECO:0000313" key="11">
    <source>
        <dbReference type="EMBL" id="SEL26341.1"/>
    </source>
</evidence>
<feature type="transmembrane region" description="Helical" evidence="8">
    <location>
        <begin position="60"/>
        <end position="82"/>
    </location>
</feature>
<dbReference type="Proteomes" id="UP000199120">
    <property type="component" value="Unassembled WGS sequence"/>
</dbReference>
<evidence type="ECO:0000256" key="3">
    <source>
        <dbReference type="ARBA" id="ARBA00022475"/>
    </source>
</evidence>
<comment type="subcellular location">
    <subcellularLocation>
        <location evidence="1 8">Cell membrane</location>
        <topology evidence="1 8">Multi-pass membrane protein</topology>
    </subcellularLocation>
</comment>
<dbReference type="STRING" id="416943.SAMN05445871_5189"/>
<dbReference type="SUPFAM" id="SSF161098">
    <property type="entry name" value="MetI-like"/>
    <property type="match status" value="1"/>
</dbReference>
<dbReference type="Pfam" id="PF12911">
    <property type="entry name" value="OppC_N"/>
    <property type="match status" value="1"/>
</dbReference>
<feature type="transmembrane region" description="Helical" evidence="8">
    <location>
        <begin position="289"/>
        <end position="311"/>
    </location>
</feature>
<keyword evidence="5 8" id="KW-1133">Transmembrane helix</keyword>
<evidence type="ECO:0000256" key="1">
    <source>
        <dbReference type="ARBA" id="ARBA00004651"/>
    </source>
</evidence>
<dbReference type="InterPro" id="IPR050366">
    <property type="entry name" value="BP-dependent_transpt_permease"/>
</dbReference>
<evidence type="ECO:0000256" key="7">
    <source>
        <dbReference type="ARBA" id="ARBA00024202"/>
    </source>
</evidence>
<dbReference type="PANTHER" id="PTHR43386">
    <property type="entry name" value="OLIGOPEPTIDE TRANSPORT SYSTEM PERMEASE PROTEIN APPC"/>
    <property type="match status" value="1"/>
</dbReference>